<dbReference type="InterPro" id="IPR022742">
    <property type="entry name" value="Hydrolase_4"/>
</dbReference>
<feature type="domain" description="Serine aminopeptidase S33" evidence="1">
    <location>
        <begin position="30"/>
        <end position="142"/>
    </location>
</feature>
<dbReference type="GO" id="GO:0016020">
    <property type="term" value="C:membrane"/>
    <property type="evidence" value="ECO:0007669"/>
    <property type="project" value="TreeGrafter"/>
</dbReference>
<dbReference type="InterPro" id="IPR029058">
    <property type="entry name" value="AB_hydrolase_fold"/>
</dbReference>
<evidence type="ECO:0000259" key="1">
    <source>
        <dbReference type="Pfam" id="PF12146"/>
    </source>
</evidence>
<dbReference type="PANTHER" id="PTHR12277:SF81">
    <property type="entry name" value="PROTEIN ABHD13"/>
    <property type="match status" value="1"/>
</dbReference>
<keyword evidence="2" id="KW-0031">Aminopeptidase</keyword>
<dbReference type="OrthoDB" id="10249433at2759"/>
<keyword evidence="2" id="KW-0378">Hydrolase</keyword>
<sequence length="267" mass="29455">MPSLFSAKEDGRKNSSAVQPTMENSRFPFILYFHGNAGNVGHRIDIANMLVTELECAVMMVDYRGYGGSSSMEPTQTGLERDAQACLDYIWDDPRVPHDRIYVMGTSLGGAVSIYLSSQKENWPKIRGTIVENTFTSISAMTSALGTPLIHKTFTRCGCVVNCCFKFYIKPLVLQLSWNSIGRVSNIAGPILFISAKNDELIPQSQMMELFERAFKHNKQGAVRSFAEFTEGSHNDVCQATGYCEKIKAFMEEVENGGDAGEASGVV</sequence>
<gene>
    <name evidence="2" type="ORF">ADEAN_000409100</name>
</gene>
<dbReference type="Pfam" id="PF12146">
    <property type="entry name" value="Hydrolase_4"/>
    <property type="match status" value="1"/>
</dbReference>
<accession>S9WD09</accession>
<keyword evidence="3" id="KW-1185">Reference proteome</keyword>
<dbReference type="AlphaFoldDB" id="S9WD09"/>
<dbReference type="GO" id="GO:0004177">
    <property type="term" value="F:aminopeptidase activity"/>
    <property type="evidence" value="ECO:0007669"/>
    <property type="project" value="UniProtKB-KW"/>
</dbReference>
<reference evidence="2 3" key="1">
    <citation type="submission" date="2020-08" db="EMBL/GenBank/DDBJ databases">
        <authorList>
            <person name="Newling K."/>
            <person name="Davey J."/>
            <person name="Forrester S."/>
        </authorList>
    </citation>
    <scope>NUCLEOTIDE SEQUENCE [LARGE SCALE GENOMIC DNA]</scope>
    <source>
        <strain evidence="3">Crithidia deanei Carvalho (ATCC PRA-265)</strain>
    </source>
</reference>
<proteinExistence type="predicted"/>
<dbReference type="EMBL" id="LR877151">
    <property type="protein sequence ID" value="CAD2216629.1"/>
    <property type="molecule type" value="Genomic_DNA"/>
</dbReference>
<evidence type="ECO:0000313" key="3">
    <source>
        <dbReference type="Proteomes" id="UP000515908"/>
    </source>
</evidence>
<keyword evidence="2" id="KW-0645">Protease</keyword>
<name>S9WD09_9TRYP</name>
<dbReference type="VEuPathDB" id="TriTrypDB:ADEAN_000409100"/>
<dbReference type="PANTHER" id="PTHR12277">
    <property type="entry name" value="ALPHA/BETA HYDROLASE DOMAIN-CONTAINING PROTEIN"/>
    <property type="match status" value="1"/>
</dbReference>
<dbReference type="SUPFAM" id="SSF53474">
    <property type="entry name" value="alpha/beta-Hydrolases"/>
    <property type="match status" value="1"/>
</dbReference>
<dbReference type="GO" id="GO:0008474">
    <property type="term" value="F:palmitoyl-(protein) hydrolase activity"/>
    <property type="evidence" value="ECO:0007669"/>
    <property type="project" value="TreeGrafter"/>
</dbReference>
<dbReference type="Proteomes" id="UP000515908">
    <property type="component" value="Chromosome 07"/>
</dbReference>
<evidence type="ECO:0000313" key="2">
    <source>
        <dbReference type="EMBL" id="CAD2216629.1"/>
    </source>
</evidence>
<protein>
    <submittedName>
        <fullName evidence="2">Alpha/beta hydrolase fold/Serine aminopeptidase, S33/BAAT / Acyl-CoA thioester hydrolase C terminal, putative</fullName>
    </submittedName>
</protein>
<organism evidence="2 3">
    <name type="scientific">Angomonas deanei</name>
    <dbReference type="NCBI Taxonomy" id="59799"/>
    <lineage>
        <taxon>Eukaryota</taxon>
        <taxon>Discoba</taxon>
        <taxon>Euglenozoa</taxon>
        <taxon>Kinetoplastea</taxon>
        <taxon>Metakinetoplastina</taxon>
        <taxon>Trypanosomatida</taxon>
        <taxon>Trypanosomatidae</taxon>
        <taxon>Strigomonadinae</taxon>
        <taxon>Angomonas</taxon>
    </lineage>
</organism>
<dbReference type="Gene3D" id="3.40.50.1820">
    <property type="entry name" value="alpha/beta hydrolase"/>
    <property type="match status" value="1"/>
</dbReference>